<dbReference type="InterPro" id="IPR006311">
    <property type="entry name" value="TAT_signal"/>
</dbReference>
<gene>
    <name evidence="1" type="ORF">PY650_35725</name>
</gene>
<name>A0ABT7KQB1_9HYPH</name>
<evidence type="ECO:0000313" key="2">
    <source>
        <dbReference type="Proteomes" id="UP001172630"/>
    </source>
</evidence>
<dbReference type="EMBL" id="JARFYN010000111">
    <property type="protein sequence ID" value="MDL2410800.1"/>
    <property type="molecule type" value="Genomic_DNA"/>
</dbReference>
<keyword evidence="2" id="KW-1185">Reference proteome</keyword>
<comment type="caution">
    <text evidence="1">The sequence shown here is derived from an EMBL/GenBank/DDBJ whole genome shotgun (WGS) entry which is preliminary data.</text>
</comment>
<evidence type="ECO:0000313" key="1">
    <source>
        <dbReference type="EMBL" id="MDL2410800.1"/>
    </source>
</evidence>
<organism evidence="1 2">
    <name type="scientific">Rhizobium calliandrae</name>
    <dbReference type="NCBI Taxonomy" id="1312182"/>
    <lineage>
        <taxon>Bacteria</taxon>
        <taxon>Pseudomonadati</taxon>
        <taxon>Pseudomonadota</taxon>
        <taxon>Alphaproteobacteria</taxon>
        <taxon>Hyphomicrobiales</taxon>
        <taxon>Rhizobiaceae</taxon>
        <taxon>Rhizobium/Agrobacterium group</taxon>
        <taxon>Rhizobium</taxon>
    </lineage>
</organism>
<protein>
    <submittedName>
        <fullName evidence="1">Uncharacterized protein</fullName>
    </submittedName>
</protein>
<proteinExistence type="predicted"/>
<accession>A0ABT7KQB1</accession>
<sequence length="262" mass="29448">MSKNVETSIDRRRLLLGLALASTAAVIPDNSGAHASKLPENPKLIALDAELPAVAEAYHTAYRAYREMEKRWNEATPRAPDEITELGIRSPLEGPKQNGEAEMLALGGYLYRPGEEFPRRIVVETWNIGRQIDAARRTKRHAKKNGAVADFLAAEEEIKRLKKFHASVSAYEAKLRESKWMARADHERLFPVRNQKLIAFARHVGAIMSEDDWTMEGLVIKAAALVEWNRVCMRDRLYASLDGADWHGSIAASILRHAERNG</sequence>
<dbReference type="PROSITE" id="PS51318">
    <property type="entry name" value="TAT"/>
    <property type="match status" value="1"/>
</dbReference>
<reference evidence="1" key="1">
    <citation type="submission" date="2023-06" db="EMBL/GenBank/DDBJ databases">
        <title>Phylogenetic Diversity of Rhizobium strains.</title>
        <authorList>
            <person name="Moura F.T."/>
            <person name="Helene L.C.F."/>
            <person name="Hungria M."/>
        </authorList>
    </citation>
    <scope>NUCLEOTIDE SEQUENCE</scope>
    <source>
        <strain evidence="1">CCGE524</strain>
    </source>
</reference>
<dbReference type="Proteomes" id="UP001172630">
    <property type="component" value="Unassembled WGS sequence"/>
</dbReference>
<dbReference type="RefSeq" id="WP_285884786.1">
    <property type="nucleotide sequence ID" value="NZ_JARFYN010000111.1"/>
</dbReference>